<name>A0A1F7U2V2_9BACT</name>
<gene>
    <name evidence="2" type="ORF">A3D72_02055</name>
</gene>
<comment type="caution">
    <text evidence="2">The sequence shown here is derived from an EMBL/GenBank/DDBJ whole genome shotgun (WGS) entry which is preliminary data.</text>
</comment>
<feature type="region of interest" description="Disordered" evidence="1">
    <location>
        <begin position="45"/>
        <end position="75"/>
    </location>
</feature>
<evidence type="ECO:0000313" key="2">
    <source>
        <dbReference type="EMBL" id="OGL72595.1"/>
    </source>
</evidence>
<dbReference type="EMBL" id="MGDZ01000058">
    <property type="protein sequence ID" value="OGL72595.1"/>
    <property type="molecule type" value="Genomic_DNA"/>
</dbReference>
<dbReference type="STRING" id="1802391.A3D72_02055"/>
<protein>
    <submittedName>
        <fullName evidence="2">Uncharacterized protein</fullName>
    </submittedName>
</protein>
<proteinExistence type="predicted"/>
<sequence length="163" mass="18327">MTDQQTPTPEIKPLVPPAEVLPVPEVPTVKREAAIEKPAVKEIPPIEAEKATLPPPPPAPVPVVPSAPAVPPKDEVTRRVEKMMEEDLGDLFWKMTPAARQVFKARGEETARKIRVLLDSAKVRAKDILKLIKNWLRLIPGVNRFFLEQEAKIKTDRIMNLRK</sequence>
<accession>A0A1F7U2V2</accession>
<dbReference type="Proteomes" id="UP000176303">
    <property type="component" value="Unassembled WGS sequence"/>
</dbReference>
<evidence type="ECO:0000313" key="3">
    <source>
        <dbReference type="Proteomes" id="UP000176303"/>
    </source>
</evidence>
<evidence type="ECO:0000256" key="1">
    <source>
        <dbReference type="SAM" id="MobiDB-lite"/>
    </source>
</evidence>
<organism evidence="2 3">
    <name type="scientific">Candidatus Uhrbacteria bacterium RIFCSPHIGHO2_02_FULL_57_19</name>
    <dbReference type="NCBI Taxonomy" id="1802391"/>
    <lineage>
        <taxon>Bacteria</taxon>
        <taxon>Candidatus Uhriibacteriota</taxon>
    </lineage>
</organism>
<dbReference type="AlphaFoldDB" id="A0A1F7U2V2"/>
<reference evidence="2 3" key="1">
    <citation type="journal article" date="2016" name="Nat. Commun.">
        <title>Thousands of microbial genomes shed light on interconnected biogeochemical processes in an aquifer system.</title>
        <authorList>
            <person name="Anantharaman K."/>
            <person name="Brown C.T."/>
            <person name="Hug L.A."/>
            <person name="Sharon I."/>
            <person name="Castelle C.J."/>
            <person name="Probst A.J."/>
            <person name="Thomas B.C."/>
            <person name="Singh A."/>
            <person name="Wilkins M.J."/>
            <person name="Karaoz U."/>
            <person name="Brodie E.L."/>
            <person name="Williams K.H."/>
            <person name="Hubbard S.S."/>
            <person name="Banfield J.F."/>
        </authorList>
    </citation>
    <scope>NUCLEOTIDE SEQUENCE [LARGE SCALE GENOMIC DNA]</scope>
</reference>
<feature type="compositionally biased region" description="Pro residues" evidence="1">
    <location>
        <begin position="53"/>
        <end position="71"/>
    </location>
</feature>